<dbReference type="PANTHER" id="PTHR11474:SF125">
    <property type="entry name" value="N-ACETYL-6-HYDROXYTRYPTOPHAN OXIDASE IVOB-RELATED"/>
    <property type="match status" value="1"/>
</dbReference>
<dbReference type="GO" id="GO:0016491">
    <property type="term" value="F:oxidoreductase activity"/>
    <property type="evidence" value="ECO:0007669"/>
    <property type="project" value="UniProtKB-KW"/>
</dbReference>
<dbReference type="InterPro" id="IPR002227">
    <property type="entry name" value="Tyrosinase_Cu-bd"/>
</dbReference>
<accession>A0AA40CI36</accession>
<dbReference type="InterPro" id="IPR050316">
    <property type="entry name" value="Tyrosinase/Hemocyanin"/>
</dbReference>
<keyword evidence="2" id="KW-0560">Oxidoreductase</keyword>
<evidence type="ECO:0000256" key="3">
    <source>
        <dbReference type="SAM" id="Phobius"/>
    </source>
</evidence>
<evidence type="ECO:0000256" key="2">
    <source>
        <dbReference type="ARBA" id="ARBA00023002"/>
    </source>
</evidence>
<evidence type="ECO:0000313" key="6">
    <source>
        <dbReference type="Proteomes" id="UP001174936"/>
    </source>
</evidence>
<evidence type="ECO:0000256" key="1">
    <source>
        <dbReference type="ARBA" id="ARBA00022723"/>
    </source>
</evidence>
<dbReference type="EMBL" id="JAULSV010000007">
    <property type="protein sequence ID" value="KAK0639666.1"/>
    <property type="molecule type" value="Genomic_DNA"/>
</dbReference>
<dbReference type="GO" id="GO:0046872">
    <property type="term" value="F:metal ion binding"/>
    <property type="evidence" value="ECO:0007669"/>
    <property type="project" value="UniProtKB-KW"/>
</dbReference>
<gene>
    <name evidence="5" type="ORF">B0T16DRAFT_518701</name>
</gene>
<dbReference type="Proteomes" id="UP001174936">
    <property type="component" value="Unassembled WGS sequence"/>
</dbReference>
<evidence type="ECO:0000313" key="5">
    <source>
        <dbReference type="EMBL" id="KAK0639666.1"/>
    </source>
</evidence>
<organism evidence="5 6">
    <name type="scientific">Cercophora newfieldiana</name>
    <dbReference type="NCBI Taxonomy" id="92897"/>
    <lineage>
        <taxon>Eukaryota</taxon>
        <taxon>Fungi</taxon>
        <taxon>Dikarya</taxon>
        <taxon>Ascomycota</taxon>
        <taxon>Pezizomycotina</taxon>
        <taxon>Sordariomycetes</taxon>
        <taxon>Sordariomycetidae</taxon>
        <taxon>Sordariales</taxon>
        <taxon>Lasiosphaeriaceae</taxon>
        <taxon>Cercophora</taxon>
    </lineage>
</organism>
<dbReference type="PANTHER" id="PTHR11474">
    <property type="entry name" value="TYROSINASE FAMILY MEMBER"/>
    <property type="match status" value="1"/>
</dbReference>
<feature type="domain" description="Tyrosinase copper-binding" evidence="4">
    <location>
        <begin position="12"/>
        <end position="166"/>
    </location>
</feature>
<sequence>MRTSGARSFVDSPVFRVNTAFGGNGEFVETTKSNRAGLFPDRIPGKTGGGCVDGGPFANMTVNLGPGKSVAHNPRCLTRDFAPELAAATLNSDVVEWTLSAETFVQFDVRVQGASMAVSDIKYGAGGHLALGGDAGEIGNIYSSPADPLFYLHYANIDRLWDKWQRGILLYLGTLPMKYFFSLLFLASGGISGEWAPRFAR</sequence>
<name>A0AA40CI36_9PEZI</name>
<protein>
    <recommendedName>
        <fullName evidence="4">Tyrosinase copper-binding domain-containing protein</fullName>
    </recommendedName>
</protein>
<reference evidence="5" key="1">
    <citation type="submission" date="2023-06" db="EMBL/GenBank/DDBJ databases">
        <title>Genome-scale phylogeny and comparative genomics of the fungal order Sordariales.</title>
        <authorList>
            <consortium name="Lawrence Berkeley National Laboratory"/>
            <person name="Hensen N."/>
            <person name="Bonometti L."/>
            <person name="Westerberg I."/>
            <person name="Brannstrom I.O."/>
            <person name="Guillou S."/>
            <person name="Cros-Aarteil S."/>
            <person name="Calhoun S."/>
            <person name="Haridas S."/>
            <person name="Kuo A."/>
            <person name="Mondo S."/>
            <person name="Pangilinan J."/>
            <person name="Riley R."/>
            <person name="Labutti K."/>
            <person name="Andreopoulos B."/>
            <person name="Lipzen A."/>
            <person name="Chen C."/>
            <person name="Yanf M."/>
            <person name="Daum C."/>
            <person name="Ng V."/>
            <person name="Clum A."/>
            <person name="Steindorff A."/>
            <person name="Ohm R."/>
            <person name="Martin F."/>
            <person name="Silar P."/>
            <person name="Natvig D."/>
            <person name="Lalanne C."/>
            <person name="Gautier V."/>
            <person name="Ament-Velasquez S.L."/>
            <person name="Kruys A."/>
            <person name="Hutchinson M.I."/>
            <person name="Powell A.J."/>
            <person name="Barry K."/>
            <person name="Miller A.N."/>
            <person name="Grigoriev I.V."/>
            <person name="Debuchy R."/>
            <person name="Gladieux P."/>
            <person name="Thoren M.H."/>
            <person name="Johannesson H."/>
        </authorList>
    </citation>
    <scope>NUCLEOTIDE SEQUENCE</scope>
    <source>
        <strain evidence="5">SMH2532-1</strain>
    </source>
</reference>
<feature type="transmembrane region" description="Helical" evidence="3">
    <location>
        <begin position="168"/>
        <end position="191"/>
    </location>
</feature>
<dbReference type="InterPro" id="IPR008922">
    <property type="entry name" value="Di-copper_centre_dom_sf"/>
</dbReference>
<keyword evidence="3" id="KW-0812">Transmembrane</keyword>
<keyword evidence="1" id="KW-0479">Metal-binding</keyword>
<dbReference type="SUPFAM" id="SSF48056">
    <property type="entry name" value="Di-copper centre-containing domain"/>
    <property type="match status" value="1"/>
</dbReference>
<keyword evidence="6" id="KW-1185">Reference proteome</keyword>
<dbReference type="Pfam" id="PF00264">
    <property type="entry name" value="Tyrosinase"/>
    <property type="match status" value="1"/>
</dbReference>
<comment type="caution">
    <text evidence="5">The sequence shown here is derived from an EMBL/GenBank/DDBJ whole genome shotgun (WGS) entry which is preliminary data.</text>
</comment>
<dbReference type="AlphaFoldDB" id="A0AA40CI36"/>
<dbReference type="Gene3D" id="1.10.1280.10">
    <property type="entry name" value="Di-copper center containing domain from catechol oxidase"/>
    <property type="match status" value="1"/>
</dbReference>
<proteinExistence type="predicted"/>
<keyword evidence="3" id="KW-1133">Transmembrane helix</keyword>
<evidence type="ECO:0000259" key="4">
    <source>
        <dbReference type="Pfam" id="PF00264"/>
    </source>
</evidence>
<keyword evidence="3" id="KW-0472">Membrane</keyword>